<keyword evidence="2" id="KW-0813">Transport</keyword>
<feature type="transmembrane region" description="Helical" evidence="7">
    <location>
        <begin position="12"/>
        <end position="36"/>
    </location>
</feature>
<dbReference type="Proteomes" id="UP000680304">
    <property type="component" value="Unassembled WGS sequence"/>
</dbReference>
<gene>
    <name evidence="8" type="ORF">PACILC2_36500</name>
</gene>
<sequence>MDMYRNWKKNLTLFLASQTISLFGSSLVQYAIMWYITLNTQSGVMMTIFIICGFLPTFFLSPFAGVWADRYNRKSLL</sequence>
<keyword evidence="4 7" id="KW-0812">Transmembrane</keyword>
<evidence type="ECO:0000256" key="5">
    <source>
        <dbReference type="ARBA" id="ARBA00022989"/>
    </source>
</evidence>
<dbReference type="EMBL" id="BOVJ01000119">
    <property type="protein sequence ID" value="GIQ65082.1"/>
    <property type="molecule type" value="Genomic_DNA"/>
</dbReference>
<keyword evidence="3" id="KW-1003">Cell membrane</keyword>
<comment type="caution">
    <text evidence="8">The sequence shown here is derived from an EMBL/GenBank/DDBJ whole genome shotgun (WGS) entry which is preliminary data.</text>
</comment>
<evidence type="ECO:0000256" key="2">
    <source>
        <dbReference type="ARBA" id="ARBA00022448"/>
    </source>
</evidence>
<keyword evidence="9" id="KW-1185">Reference proteome</keyword>
<dbReference type="SUPFAM" id="SSF103473">
    <property type="entry name" value="MFS general substrate transporter"/>
    <property type="match status" value="1"/>
</dbReference>
<dbReference type="PANTHER" id="PTHR43266">
    <property type="entry name" value="MACROLIDE-EFFLUX PROTEIN"/>
    <property type="match status" value="1"/>
</dbReference>
<evidence type="ECO:0000256" key="3">
    <source>
        <dbReference type="ARBA" id="ARBA00022475"/>
    </source>
</evidence>
<name>A0ABQ4NA84_9BACL</name>
<keyword evidence="5 7" id="KW-1133">Transmembrane helix</keyword>
<evidence type="ECO:0000256" key="4">
    <source>
        <dbReference type="ARBA" id="ARBA00022692"/>
    </source>
</evidence>
<evidence type="ECO:0008006" key="10">
    <source>
        <dbReference type="Google" id="ProtNLM"/>
    </source>
</evidence>
<evidence type="ECO:0000256" key="7">
    <source>
        <dbReference type="SAM" id="Phobius"/>
    </source>
</evidence>
<dbReference type="PANTHER" id="PTHR43266:SF10">
    <property type="entry name" value="BACILYSIN EXPORTER BACE-RELATED"/>
    <property type="match status" value="1"/>
</dbReference>
<accession>A0ABQ4NA84</accession>
<evidence type="ECO:0000313" key="8">
    <source>
        <dbReference type="EMBL" id="GIQ65082.1"/>
    </source>
</evidence>
<feature type="transmembrane region" description="Helical" evidence="7">
    <location>
        <begin position="48"/>
        <end position="68"/>
    </location>
</feature>
<organism evidence="8 9">
    <name type="scientific">Paenibacillus cisolokensis</name>
    <dbReference type="NCBI Taxonomy" id="1658519"/>
    <lineage>
        <taxon>Bacteria</taxon>
        <taxon>Bacillati</taxon>
        <taxon>Bacillota</taxon>
        <taxon>Bacilli</taxon>
        <taxon>Bacillales</taxon>
        <taxon>Paenibacillaceae</taxon>
        <taxon>Paenibacillus</taxon>
    </lineage>
</organism>
<dbReference type="InterPro" id="IPR036259">
    <property type="entry name" value="MFS_trans_sf"/>
</dbReference>
<keyword evidence="6 7" id="KW-0472">Membrane</keyword>
<comment type="subcellular location">
    <subcellularLocation>
        <location evidence="1">Cell membrane</location>
        <topology evidence="1">Multi-pass membrane protein</topology>
    </subcellularLocation>
</comment>
<proteinExistence type="predicted"/>
<reference evidence="8 9" key="1">
    <citation type="submission" date="2021-04" db="EMBL/GenBank/DDBJ databases">
        <title>Draft genome sequence of Paenibacillus cisolokensis, LC2-13A.</title>
        <authorList>
            <person name="Uke A."/>
            <person name="Chhe C."/>
            <person name="Baramee S."/>
            <person name="Kosugi A."/>
        </authorList>
    </citation>
    <scope>NUCLEOTIDE SEQUENCE [LARGE SCALE GENOMIC DNA]</scope>
    <source>
        <strain evidence="8 9">LC2-13A</strain>
    </source>
</reference>
<evidence type="ECO:0000256" key="6">
    <source>
        <dbReference type="ARBA" id="ARBA00023136"/>
    </source>
</evidence>
<dbReference type="Gene3D" id="1.20.1250.20">
    <property type="entry name" value="MFS general substrate transporter like domains"/>
    <property type="match status" value="1"/>
</dbReference>
<evidence type="ECO:0000256" key="1">
    <source>
        <dbReference type="ARBA" id="ARBA00004651"/>
    </source>
</evidence>
<evidence type="ECO:0000313" key="9">
    <source>
        <dbReference type="Proteomes" id="UP000680304"/>
    </source>
</evidence>
<protein>
    <recommendedName>
        <fullName evidence="10">MFS transporter</fullName>
    </recommendedName>
</protein>